<proteinExistence type="inferred from homology"/>
<protein>
    <submittedName>
        <fullName evidence="5">Short-chain dehydrogenase</fullName>
    </submittedName>
</protein>
<accession>A0A1V2I513</accession>
<dbReference type="PRINTS" id="PR00080">
    <property type="entry name" value="SDRFAMILY"/>
</dbReference>
<gene>
    <name evidence="5" type="ORF">BL253_25865</name>
</gene>
<dbReference type="Proteomes" id="UP000188929">
    <property type="component" value="Unassembled WGS sequence"/>
</dbReference>
<comment type="similarity">
    <text evidence="1 3">Belongs to the short-chain dehydrogenases/reductases (SDR) family.</text>
</comment>
<dbReference type="AlphaFoldDB" id="A0A1V2I513"/>
<feature type="domain" description="Ketoreductase" evidence="4">
    <location>
        <begin position="1"/>
        <end position="178"/>
    </location>
</feature>
<comment type="caution">
    <text evidence="5">The sequence shown here is derived from an EMBL/GenBank/DDBJ whole genome shotgun (WGS) entry which is preliminary data.</text>
</comment>
<dbReference type="GO" id="GO:0016020">
    <property type="term" value="C:membrane"/>
    <property type="evidence" value="ECO:0007669"/>
    <property type="project" value="TreeGrafter"/>
</dbReference>
<dbReference type="InterPro" id="IPR020904">
    <property type="entry name" value="Sc_DH/Rdtase_CS"/>
</dbReference>
<dbReference type="InterPro" id="IPR002347">
    <property type="entry name" value="SDR_fam"/>
</dbReference>
<dbReference type="SUPFAM" id="SSF51735">
    <property type="entry name" value="NAD(P)-binding Rossmann-fold domains"/>
    <property type="match status" value="1"/>
</dbReference>
<name>A0A1V2I513_9ACTN</name>
<sequence>MVTGASSGIGRAISLRLARDGVRVLATGRNEQALKSLVKEADGAGLALDHFPADLTDADEQSGLLDAVHGCLGAVSVLVHSAGAYRRGQLAGARVADLDLQFAVNVQAPYTLTQRLIPDLRSTSGDVVFVNSTQGLAASAGVSQYAATKHALRAMADSLRAEMSSNGVRVCSIYPGRTATPMQEKIFQAEDRTWRPDCLLWPDDLADIVAHTLALPARAQVTELTVWPTHRP</sequence>
<dbReference type="PANTHER" id="PTHR44196">
    <property type="entry name" value="DEHYDROGENASE/REDUCTASE SDR FAMILY MEMBER 7B"/>
    <property type="match status" value="1"/>
</dbReference>
<keyword evidence="6" id="KW-1185">Reference proteome</keyword>
<evidence type="ECO:0000313" key="6">
    <source>
        <dbReference type="Proteomes" id="UP000188929"/>
    </source>
</evidence>
<dbReference type="SMART" id="SM00822">
    <property type="entry name" value="PKS_KR"/>
    <property type="match status" value="1"/>
</dbReference>
<evidence type="ECO:0000259" key="4">
    <source>
        <dbReference type="SMART" id="SM00822"/>
    </source>
</evidence>
<dbReference type="GO" id="GO:0016491">
    <property type="term" value="F:oxidoreductase activity"/>
    <property type="evidence" value="ECO:0007669"/>
    <property type="project" value="UniProtKB-KW"/>
</dbReference>
<evidence type="ECO:0000256" key="3">
    <source>
        <dbReference type="RuleBase" id="RU000363"/>
    </source>
</evidence>
<keyword evidence="2" id="KW-0560">Oxidoreductase</keyword>
<dbReference type="STRING" id="1834516.BL253_25865"/>
<evidence type="ECO:0000313" key="5">
    <source>
        <dbReference type="EMBL" id="ONH26050.1"/>
    </source>
</evidence>
<evidence type="ECO:0000256" key="1">
    <source>
        <dbReference type="ARBA" id="ARBA00006484"/>
    </source>
</evidence>
<dbReference type="PRINTS" id="PR00081">
    <property type="entry name" value="GDHRDH"/>
</dbReference>
<evidence type="ECO:0000256" key="2">
    <source>
        <dbReference type="ARBA" id="ARBA00023002"/>
    </source>
</evidence>
<organism evidence="5 6">
    <name type="scientific">Pseudofrankia asymbiotica</name>
    <dbReference type="NCBI Taxonomy" id="1834516"/>
    <lineage>
        <taxon>Bacteria</taxon>
        <taxon>Bacillati</taxon>
        <taxon>Actinomycetota</taxon>
        <taxon>Actinomycetes</taxon>
        <taxon>Frankiales</taxon>
        <taxon>Frankiaceae</taxon>
        <taxon>Pseudofrankia</taxon>
    </lineage>
</organism>
<dbReference type="PANTHER" id="PTHR44196:SF1">
    <property type="entry name" value="DEHYDROGENASE_REDUCTASE SDR FAMILY MEMBER 7B"/>
    <property type="match status" value="1"/>
</dbReference>
<dbReference type="Pfam" id="PF00106">
    <property type="entry name" value="adh_short"/>
    <property type="match status" value="1"/>
</dbReference>
<dbReference type="Gene3D" id="3.40.50.720">
    <property type="entry name" value="NAD(P)-binding Rossmann-like Domain"/>
    <property type="match status" value="1"/>
</dbReference>
<dbReference type="InterPro" id="IPR057326">
    <property type="entry name" value="KR_dom"/>
</dbReference>
<reference evidence="6" key="1">
    <citation type="submission" date="2016-10" db="EMBL/GenBank/DDBJ databases">
        <title>Frankia sp. NRRL B-16386 Genome sequencing.</title>
        <authorList>
            <person name="Ghodhbane-Gtari F."/>
            <person name="Swanson E."/>
            <person name="Gueddou A."/>
            <person name="Hezbri K."/>
            <person name="Ktari K."/>
            <person name="Nouioui I."/>
            <person name="Morris K."/>
            <person name="Simpson S."/>
            <person name="Abebe-Akele F."/>
            <person name="Thomas K."/>
            <person name="Gtari M."/>
            <person name="Tisa L.S."/>
        </authorList>
    </citation>
    <scope>NUCLEOTIDE SEQUENCE [LARGE SCALE GENOMIC DNA]</scope>
    <source>
        <strain evidence="6">NRRL B-16386</strain>
    </source>
</reference>
<dbReference type="InterPro" id="IPR036291">
    <property type="entry name" value="NAD(P)-bd_dom_sf"/>
</dbReference>
<dbReference type="PROSITE" id="PS00061">
    <property type="entry name" value="ADH_SHORT"/>
    <property type="match status" value="1"/>
</dbReference>
<dbReference type="EMBL" id="MOMC01000054">
    <property type="protein sequence ID" value="ONH26050.1"/>
    <property type="molecule type" value="Genomic_DNA"/>
</dbReference>